<gene>
    <name evidence="1" type="ORF">Patl1_22571</name>
</gene>
<evidence type="ECO:0000313" key="2">
    <source>
        <dbReference type="Proteomes" id="UP001164250"/>
    </source>
</evidence>
<evidence type="ECO:0000313" key="1">
    <source>
        <dbReference type="EMBL" id="KAJ0079113.1"/>
    </source>
</evidence>
<accession>A0ACC0ZVX0</accession>
<keyword evidence="2" id="KW-1185">Reference proteome</keyword>
<sequence>MDYDRLIFAIIGFSSSFFLCLPSLKRWLRHQISQKNLRLVSEALDLAEERMVQYQERHDRLLNQCFNYTVTEELLKALAGAREAMDGALAFVVSLRYMQTKMFDSI</sequence>
<organism evidence="1 2">
    <name type="scientific">Pistacia atlantica</name>
    <dbReference type="NCBI Taxonomy" id="434234"/>
    <lineage>
        <taxon>Eukaryota</taxon>
        <taxon>Viridiplantae</taxon>
        <taxon>Streptophyta</taxon>
        <taxon>Embryophyta</taxon>
        <taxon>Tracheophyta</taxon>
        <taxon>Spermatophyta</taxon>
        <taxon>Magnoliopsida</taxon>
        <taxon>eudicotyledons</taxon>
        <taxon>Gunneridae</taxon>
        <taxon>Pentapetalae</taxon>
        <taxon>rosids</taxon>
        <taxon>malvids</taxon>
        <taxon>Sapindales</taxon>
        <taxon>Anacardiaceae</taxon>
        <taxon>Pistacia</taxon>
    </lineage>
</organism>
<reference evidence="2" key="1">
    <citation type="journal article" date="2023" name="G3 (Bethesda)">
        <title>Genome assembly and association tests identify interacting loci associated with vigor, precocity, and sex in interspecific pistachio rootstocks.</title>
        <authorList>
            <person name="Palmer W."/>
            <person name="Jacygrad E."/>
            <person name="Sagayaradj S."/>
            <person name="Cavanaugh K."/>
            <person name="Han R."/>
            <person name="Bertier L."/>
            <person name="Beede B."/>
            <person name="Kafkas S."/>
            <person name="Golino D."/>
            <person name="Preece J."/>
            <person name="Michelmore R."/>
        </authorList>
    </citation>
    <scope>NUCLEOTIDE SEQUENCE [LARGE SCALE GENOMIC DNA]</scope>
</reference>
<dbReference type="Proteomes" id="UP001164250">
    <property type="component" value="Chromosome 13"/>
</dbReference>
<dbReference type="EMBL" id="CM047909">
    <property type="protein sequence ID" value="KAJ0079113.1"/>
    <property type="molecule type" value="Genomic_DNA"/>
</dbReference>
<comment type="caution">
    <text evidence="1">The sequence shown here is derived from an EMBL/GenBank/DDBJ whole genome shotgun (WGS) entry which is preliminary data.</text>
</comment>
<protein>
    <submittedName>
        <fullName evidence="1">Uncharacterized protein</fullName>
    </submittedName>
</protein>
<proteinExistence type="predicted"/>
<name>A0ACC0ZVX0_9ROSI</name>